<evidence type="ECO:0000259" key="5">
    <source>
        <dbReference type="PROSITE" id="PS50853"/>
    </source>
</evidence>
<dbReference type="PROSITE" id="PS50853">
    <property type="entry name" value="FN3"/>
    <property type="match status" value="1"/>
</dbReference>
<evidence type="ECO:0000313" key="6">
    <source>
        <dbReference type="EMBL" id="RXZ50908.1"/>
    </source>
</evidence>
<evidence type="ECO:0000256" key="4">
    <source>
        <dbReference type="SAM" id="MobiDB-lite"/>
    </source>
</evidence>
<reference evidence="6 7" key="1">
    <citation type="submission" date="2019-01" db="EMBL/GenBank/DDBJ databases">
        <authorList>
            <person name="Li J."/>
        </authorList>
    </citation>
    <scope>NUCLEOTIDE SEQUENCE [LARGE SCALE GENOMIC DNA]</scope>
    <source>
        <strain evidence="6 7">CCUG 35506</strain>
    </source>
</reference>
<feature type="region of interest" description="Disordered" evidence="4">
    <location>
        <begin position="386"/>
        <end position="405"/>
    </location>
</feature>
<evidence type="ECO:0000313" key="7">
    <source>
        <dbReference type="Proteomes" id="UP000292935"/>
    </source>
</evidence>
<dbReference type="EMBL" id="SDPO01000001">
    <property type="protein sequence ID" value="RXZ50908.1"/>
    <property type="molecule type" value="Genomic_DNA"/>
</dbReference>
<dbReference type="RefSeq" id="WP_129230579.1">
    <property type="nucleotide sequence ID" value="NZ_SDPO01000001.1"/>
</dbReference>
<comment type="caution">
    <text evidence="6">The sequence shown here is derived from an EMBL/GenBank/DDBJ whole genome shotgun (WGS) entry which is preliminary data.</text>
</comment>
<keyword evidence="7" id="KW-1185">Reference proteome</keyword>
<name>A0A4Q2JXF9_9MICO</name>
<dbReference type="InterPro" id="IPR013783">
    <property type="entry name" value="Ig-like_fold"/>
</dbReference>
<gene>
    <name evidence="6" type="ORF">ESP57_03715</name>
</gene>
<dbReference type="SMART" id="SM00060">
    <property type="entry name" value="FN3"/>
    <property type="match status" value="2"/>
</dbReference>
<dbReference type="CDD" id="cd00063">
    <property type="entry name" value="FN3"/>
    <property type="match status" value="1"/>
</dbReference>
<dbReference type="Gene3D" id="2.60.40.10">
    <property type="entry name" value="Immunoglobulins"/>
    <property type="match status" value="2"/>
</dbReference>
<protein>
    <submittedName>
        <fullName evidence="6">Fibronectin type III domain-containing protein</fullName>
    </submittedName>
</protein>
<dbReference type="SUPFAM" id="SSF49265">
    <property type="entry name" value="Fibronectin type III"/>
    <property type="match status" value="1"/>
</dbReference>
<feature type="region of interest" description="Disordered" evidence="4">
    <location>
        <begin position="1587"/>
        <end position="1613"/>
    </location>
</feature>
<dbReference type="GO" id="GO:0016798">
    <property type="term" value="F:hydrolase activity, acting on glycosyl bonds"/>
    <property type="evidence" value="ECO:0007669"/>
    <property type="project" value="UniProtKB-KW"/>
</dbReference>
<evidence type="ECO:0000256" key="3">
    <source>
        <dbReference type="ARBA" id="ARBA00023326"/>
    </source>
</evidence>
<keyword evidence="3" id="KW-0119">Carbohydrate metabolism</keyword>
<dbReference type="OrthoDB" id="5241356at2"/>
<dbReference type="NCBIfam" id="NF012211">
    <property type="entry name" value="tand_rpt_95"/>
    <property type="match status" value="2"/>
</dbReference>
<keyword evidence="3" id="KW-0624">Polysaccharide degradation</keyword>
<dbReference type="GO" id="GO:0000272">
    <property type="term" value="P:polysaccharide catabolic process"/>
    <property type="evidence" value="ECO:0007669"/>
    <property type="project" value="UniProtKB-KW"/>
</dbReference>
<keyword evidence="2" id="KW-0378">Hydrolase</keyword>
<sequence>MRRFPSFRARRGLASVVVLSLMAVGGVTVAALHRGFPVTDPDLRAREVWVTNGDDLLAGRLNRQIEELDAAVATQSNSTDVLQDGADVFLYDRDAGSIERIDPAFTTLTERVEVPIGSRVAYGGEVLAVLSPRGEVWTIPAGGELSFDAGATKPVLEVGADAELAVGVDGATFVSEPGARELHRLDGDGGATLSTELPELGAHQLAVVGEHAVILDTDRDVLLVDGREIELPGDGLRLQQSGAGHESAYVAGAASLFEVPLAGGTVREFDADAAASAPAQSGDEVAAPVFVDGCVHAAWANSASYLSLCDASKPLQSRIEPSTLGARLEFRVNRDVVALNDLTSGNAWLVDANLRLVDNWEEVTPPEESDELEGDEKSAQQVFEDTLAERTESNRPPTARDDELGVRPDRTTLLEVLQNDTDPDGDVLTIGSVSDVAASLGRLEVIDDGRALQFTPAADAAGTVSFRYAVDDGRSGVAEAAVNVRIVPIGENTAPSAAREAAVGVEQGQQIGYNVLADWTDPDGDDVFLVNASPTGGDAVRFSPDGHVAFEHRSGELGLKEVAYTVSDGQTSAAGTLTVDVQAVGALNPVGTPDFAQGFAGEPVMLEPLVNDLSPSGAPLALLGLEETPGALTATTDLERGTIAFSSPEPGDFTVLYDLGAGASVSVGLIRVRIVERPAEDPPPIAVVDIAYLRPGEPTTVPVLANDVSPSGRVLAVQSVDTAGIDGLVSVEVLTNTALRITATEALDRQLQLRYTISDGTGVSSATVTIVPVPPLVKHQPPVALDDVVKVRAGDIATVAVLENDYHPDAAAMHVLPELASPVLGGGVAFVDRSRVRFQAPDEPGTYTAVYTVADDFEQTARASIGFTVVARDDGGNTAPTLPPLTSRTFAGSAVTIDIPLDGLDPDGDSLALTGVLGGAMLGRVAGQTSTSITYEAFAGSSGTDTITYEVHDALGERATGSIRIGVIPPPETSPPPNAVDDAIEMRPGRRASVEVLLNDSDPSGRALSVVDLPQVDDAIEAEIRDRRRVVVTAPDREGAFTLRYEVSNGRGGADTAFVQILVKRDAVILPPTASDQVIEPTEVVGDEAVLVDPLRDASNPGGLVDELAVRVEGPNADRATVLDNGSIEVRPSSRRFAVAFRLTNELDELDAMAFIVVPAAGEDAADPYLADLGRIVVPMNGRISWEIPDIVIAPSGRPARALSATSTNWAEPSFVDEQTLQYVPKRDYRGEASVTFEVTDRADARSGDRRSVFLTIPVFVGDPEFADTPPVFTPRAETIEAGEAPLSLDLRSSTSHPNPEMLARVDYTNLRGATADIAATAAGGILTVSAPLGVPTGTTTRLSFDVVLGEFTVPGHVDVTVVSSTRAKPQALDDGPFEMLRSDSATFDVLANDVNPFPGTALRVIGAEIDQTDVGSSAAVSHTATGITVRTGASFTGTLSVIYRVQDATKDAARETQGRVMVTVRDRPDVPKAPLIVSEQNGSVSVRWSAPPDNNSAISGYRLSWNGGSADFAADAAGIAHTISGLANGTAYRFQVEATNGIGTSGASPSSASGTPFGLPGAPASANLVASASGDARLSLSWAPPSDNGGRGITRYEWTFEGTPGGSGTATGTAATATGANGAGSRYFVAACNVAGCGPRAMSGTATPTAPWVPANGTTVTQSTCPEPDSTYTNPPTNAERGCTMNSAGMIPAGTVIDAVCRSQRWGESYFYMAQASGVYNGWFVLAAHTNRGARTVPDC</sequence>
<accession>A0A4Q2JXF9</accession>
<organism evidence="6 7">
    <name type="scientific">Agromyces fucosus</name>
    <dbReference type="NCBI Taxonomy" id="41985"/>
    <lineage>
        <taxon>Bacteria</taxon>
        <taxon>Bacillati</taxon>
        <taxon>Actinomycetota</taxon>
        <taxon>Actinomycetes</taxon>
        <taxon>Micrococcales</taxon>
        <taxon>Microbacteriaceae</taxon>
        <taxon>Agromyces</taxon>
    </lineage>
</organism>
<proteinExistence type="predicted"/>
<dbReference type="Pfam" id="PF00041">
    <property type="entry name" value="fn3"/>
    <property type="match status" value="1"/>
</dbReference>
<dbReference type="PANTHER" id="PTHR13817">
    <property type="entry name" value="TITIN"/>
    <property type="match status" value="1"/>
</dbReference>
<dbReference type="Gene3D" id="2.60.40.2810">
    <property type="match status" value="2"/>
</dbReference>
<dbReference type="Pfam" id="PF17963">
    <property type="entry name" value="Big_9"/>
    <property type="match status" value="6"/>
</dbReference>
<dbReference type="InterPro" id="IPR050964">
    <property type="entry name" value="Striated_Muscle_Regulatory"/>
</dbReference>
<feature type="compositionally biased region" description="Basic and acidic residues" evidence="4">
    <location>
        <begin position="387"/>
        <end position="405"/>
    </location>
</feature>
<evidence type="ECO:0000256" key="2">
    <source>
        <dbReference type="ARBA" id="ARBA00023295"/>
    </source>
</evidence>
<dbReference type="InterPro" id="IPR003961">
    <property type="entry name" value="FN3_dom"/>
</dbReference>
<keyword evidence="1" id="KW-0677">Repeat</keyword>
<evidence type="ECO:0000256" key="1">
    <source>
        <dbReference type="ARBA" id="ARBA00022737"/>
    </source>
</evidence>
<feature type="domain" description="Fibronectin type-III" evidence="5">
    <location>
        <begin position="1471"/>
        <end position="1559"/>
    </location>
</feature>
<dbReference type="Proteomes" id="UP000292935">
    <property type="component" value="Unassembled WGS sequence"/>
</dbReference>
<dbReference type="InterPro" id="IPR036116">
    <property type="entry name" value="FN3_sf"/>
</dbReference>
<keyword evidence="2" id="KW-0326">Glycosidase</keyword>
<dbReference type="PANTHER" id="PTHR13817:SF73">
    <property type="entry name" value="FIBRONECTIN TYPE-III DOMAIN-CONTAINING PROTEIN"/>
    <property type="match status" value="1"/>
</dbReference>
<dbReference type="SUPFAM" id="SSF63829">
    <property type="entry name" value="Calcium-dependent phosphotriesterase"/>
    <property type="match status" value="1"/>
</dbReference>